<organism evidence="1 2">
    <name type="scientific">Gossypium klotzschianum</name>
    <dbReference type="NCBI Taxonomy" id="34286"/>
    <lineage>
        <taxon>Eukaryota</taxon>
        <taxon>Viridiplantae</taxon>
        <taxon>Streptophyta</taxon>
        <taxon>Embryophyta</taxon>
        <taxon>Tracheophyta</taxon>
        <taxon>Spermatophyta</taxon>
        <taxon>Magnoliopsida</taxon>
        <taxon>eudicotyledons</taxon>
        <taxon>Gunneridae</taxon>
        <taxon>Pentapetalae</taxon>
        <taxon>rosids</taxon>
        <taxon>malvids</taxon>
        <taxon>Malvales</taxon>
        <taxon>Malvaceae</taxon>
        <taxon>Malvoideae</taxon>
        <taxon>Gossypium</taxon>
    </lineage>
</organism>
<dbReference type="EMBL" id="JABFAB010000002">
    <property type="protein sequence ID" value="MBA0642059.1"/>
    <property type="molecule type" value="Genomic_DNA"/>
</dbReference>
<comment type="caution">
    <text evidence="1">The sequence shown here is derived from an EMBL/GenBank/DDBJ whole genome shotgun (WGS) entry which is preliminary data.</text>
</comment>
<evidence type="ECO:0000313" key="1">
    <source>
        <dbReference type="EMBL" id="MBA0642059.1"/>
    </source>
</evidence>
<dbReference type="AlphaFoldDB" id="A0A7J8TV75"/>
<gene>
    <name evidence="1" type="ORF">Goklo_026519</name>
</gene>
<reference evidence="1 2" key="1">
    <citation type="journal article" date="2019" name="Genome Biol. Evol.">
        <title>Insights into the evolution of the New World diploid cottons (Gossypium, subgenus Houzingenia) based on genome sequencing.</title>
        <authorList>
            <person name="Grover C.E."/>
            <person name="Arick M.A. 2nd"/>
            <person name="Thrash A."/>
            <person name="Conover J.L."/>
            <person name="Sanders W.S."/>
            <person name="Peterson D.G."/>
            <person name="Frelichowski J.E."/>
            <person name="Scheffler J.A."/>
            <person name="Scheffler B.E."/>
            <person name="Wendel J.F."/>
        </authorList>
    </citation>
    <scope>NUCLEOTIDE SEQUENCE [LARGE SCALE GENOMIC DNA]</scope>
    <source>
        <strain evidence="1">57</strain>
        <tissue evidence="1">Leaf</tissue>
    </source>
</reference>
<accession>A0A7J8TV75</accession>
<proteinExistence type="predicted"/>
<name>A0A7J8TV75_9ROSI</name>
<feature type="non-terminal residue" evidence="1">
    <location>
        <position position="1"/>
    </location>
</feature>
<dbReference type="Proteomes" id="UP000593573">
    <property type="component" value="Unassembled WGS sequence"/>
</dbReference>
<sequence>TGHNRGVCSKVQGTHTPSFKCDRERSIACFSEWIKVVGQTGDVTKRYLKAIGNHDDSRVRGQAWSRERQAWVFQV</sequence>
<evidence type="ECO:0000313" key="2">
    <source>
        <dbReference type="Proteomes" id="UP000593573"/>
    </source>
</evidence>
<keyword evidence="2" id="KW-1185">Reference proteome</keyword>
<protein>
    <submittedName>
        <fullName evidence="1">Uncharacterized protein</fullName>
    </submittedName>
</protein>
<dbReference type="OrthoDB" id="10405900at2759"/>